<feature type="transmembrane region" description="Helical" evidence="1">
    <location>
        <begin position="370"/>
        <end position="393"/>
    </location>
</feature>
<feature type="transmembrane region" description="Helical" evidence="1">
    <location>
        <begin position="441"/>
        <end position="465"/>
    </location>
</feature>
<protein>
    <recommendedName>
        <fullName evidence="4">ABC transporter permease</fullName>
    </recommendedName>
</protein>
<organism evidence="2 3">
    <name type="scientific">Marine Group III euryarchaeote CG-Epi3</name>
    <dbReference type="NCBI Taxonomy" id="1888997"/>
    <lineage>
        <taxon>Archaea</taxon>
        <taxon>Methanobacteriati</taxon>
        <taxon>Thermoplasmatota</taxon>
        <taxon>Thermoplasmata</taxon>
        <taxon>Candidatus Thermoprofundales</taxon>
    </lineage>
</organism>
<comment type="caution">
    <text evidence="2">The sequence shown here is derived from an EMBL/GenBank/DDBJ whole genome shotgun (WGS) entry which is preliminary data.</text>
</comment>
<sequence>MIISIVIVISFATIHKAYWEATTETNPEEVWENKQLTKNGNNWTITFDEDVGDTITFKGILRTAPKFEVYLNDTFVPGKFSEGEALVYSEDLYDKTMLNVSGMRILVNDDLSKKFFVSEIITIKATLESNTSTFDNNGQLITLQREGWVAEAEDINLSSSKDNFFFVSELIILIIGLYLSLNRITHLKEQTSLVWHLAKFELRQGIKSPRMIVLGVIFTLFIIGMGWLLGDLQNGDPESAFFVQNPNGALQQLCFFVFFVVSLAAIGVSVDSFHKERQANTLNILLAKPINRETIVIGKALGLTLVVGIPALVAQILGLFFMIKAGETPSFSGIIAFILCGQIMIFTLVCFQLCFAIAARSGTDVVMYGLGMWLLFAVVWNLLIYAVSFALGIDVTADNFENDPKFQSIASHMGMLNPGYVYQFAVGLLTHRTLAIDLEGIHGWLVLLALVLWPIICLGTATRLFKREVKG</sequence>
<keyword evidence="1" id="KW-1133">Transmembrane helix</keyword>
<keyword evidence="1" id="KW-0812">Transmembrane</keyword>
<dbReference type="AlphaFoldDB" id="A0A1J5UBF6"/>
<feature type="transmembrane region" description="Helical" evidence="1">
    <location>
        <begin position="249"/>
        <end position="270"/>
    </location>
</feature>
<feature type="transmembrane region" description="Helical" evidence="1">
    <location>
        <begin position="300"/>
        <end position="322"/>
    </location>
</feature>
<feature type="transmembrane region" description="Helical" evidence="1">
    <location>
        <begin position="334"/>
        <end position="358"/>
    </location>
</feature>
<reference evidence="2 3" key="1">
    <citation type="submission" date="2016-08" db="EMBL/GenBank/DDBJ databases">
        <title>New Insights into Marine Group III Euryarchaeota, from dark to light.</title>
        <authorList>
            <person name="Haro-Moreno J.M."/>
            <person name="Rodriguez-Valera F."/>
            <person name="Lopez-Garcia P."/>
            <person name="Moreira D."/>
            <person name="Martin-Cuadrado A.B."/>
        </authorList>
    </citation>
    <scope>NUCLEOTIDE SEQUENCE [LARGE SCALE GENOMIC DNA]</scope>
    <source>
        <strain evidence="2">CG-Epi3</strain>
    </source>
</reference>
<proteinExistence type="predicted"/>
<dbReference type="Proteomes" id="UP000183138">
    <property type="component" value="Unassembled WGS sequence"/>
</dbReference>
<dbReference type="EMBL" id="MIYY01000021">
    <property type="protein sequence ID" value="OIR23244.1"/>
    <property type="molecule type" value="Genomic_DNA"/>
</dbReference>
<evidence type="ECO:0008006" key="4">
    <source>
        <dbReference type="Google" id="ProtNLM"/>
    </source>
</evidence>
<accession>A0A1J5UBF6</accession>
<dbReference type="Pfam" id="PF12679">
    <property type="entry name" value="ABC2_membrane_2"/>
    <property type="match status" value="1"/>
</dbReference>
<evidence type="ECO:0000256" key="1">
    <source>
        <dbReference type="SAM" id="Phobius"/>
    </source>
</evidence>
<name>A0A1J5UBF6_9ARCH</name>
<dbReference type="GO" id="GO:0140359">
    <property type="term" value="F:ABC-type transporter activity"/>
    <property type="evidence" value="ECO:0007669"/>
    <property type="project" value="InterPro"/>
</dbReference>
<keyword evidence="1" id="KW-0472">Membrane</keyword>
<dbReference type="PANTHER" id="PTHR43471:SF14">
    <property type="entry name" value="ABC-2 TYPE TRANSPORT SYSTEM PERMEASE PROTEIN"/>
    <property type="match status" value="1"/>
</dbReference>
<feature type="transmembrane region" description="Helical" evidence="1">
    <location>
        <begin position="211"/>
        <end position="229"/>
    </location>
</feature>
<evidence type="ECO:0000313" key="2">
    <source>
        <dbReference type="EMBL" id="OIR23244.1"/>
    </source>
</evidence>
<feature type="transmembrane region" description="Helical" evidence="1">
    <location>
        <begin position="164"/>
        <end position="181"/>
    </location>
</feature>
<evidence type="ECO:0000313" key="3">
    <source>
        <dbReference type="Proteomes" id="UP000183138"/>
    </source>
</evidence>
<dbReference type="GO" id="GO:0005886">
    <property type="term" value="C:plasma membrane"/>
    <property type="evidence" value="ECO:0007669"/>
    <property type="project" value="UniProtKB-SubCell"/>
</dbReference>
<dbReference type="PANTHER" id="PTHR43471">
    <property type="entry name" value="ABC TRANSPORTER PERMEASE"/>
    <property type="match status" value="1"/>
</dbReference>
<gene>
    <name evidence="2" type="ORF">BEU00_03570</name>
</gene>